<sequence length="273" mass="31409">MTRKRIEIKKIENLSARQVTFTKRRRGLIKKAHQLSTLCDAEIALIIFSSTGKLFEFSSSSIEQVIERHINLQSEKRLNPSSQQRVDDIQCALRKDLTDRARELRHLRGEDLHELNLDQLNQLEKSLEAGLLRVSETKAGRIMNEISALKKKGVQLLEENKQLKMMVQMQEAKRVPRNNHLSGDYDHSSAYSNNNFDTSLKLGTRFPPLNVRGARGTLWHPMVAFPTVDCQINDVFHLQLKSVLQQCVNRRITIRSLSHRHVFISPINISIIS</sequence>
<dbReference type="RefSeq" id="XP_031379223.1">
    <property type="nucleotide sequence ID" value="XM_031523363.1"/>
</dbReference>
<dbReference type="Pfam" id="PF01486">
    <property type="entry name" value="K-box"/>
    <property type="match status" value="1"/>
</dbReference>
<evidence type="ECO:0000256" key="2">
    <source>
        <dbReference type="ARBA" id="ARBA00023015"/>
    </source>
</evidence>
<dbReference type="AlphaFoldDB" id="A0A6P8C6Q7"/>
<evidence type="ECO:0000256" key="3">
    <source>
        <dbReference type="ARBA" id="ARBA00023125"/>
    </source>
</evidence>
<name>A0A6P8C6Q7_PUNGR</name>
<dbReference type="GO" id="GO:0005634">
    <property type="term" value="C:nucleus"/>
    <property type="evidence" value="ECO:0007669"/>
    <property type="project" value="UniProtKB-SubCell"/>
</dbReference>
<organism evidence="8 9">
    <name type="scientific">Punica granatum</name>
    <name type="common">Pomegranate</name>
    <dbReference type="NCBI Taxonomy" id="22663"/>
    <lineage>
        <taxon>Eukaryota</taxon>
        <taxon>Viridiplantae</taxon>
        <taxon>Streptophyta</taxon>
        <taxon>Embryophyta</taxon>
        <taxon>Tracheophyta</taxon>
        <taxon>Spermatophyta</taxon>
        <taxon>Magnoliopsida</taxon>
        <taxon>eudicotyledons</taxon>
        <taxon>Gunneridae</taxon>
        <taxon>Pentapetalae</taxon>
        <taxon>rosids</taxon>
        <taxon>malvids</taxon>
        <taxon>Myrtales</taxon>
        <taxon>Lythraceae</taxon>
        <taxon>Punica</taxon>
    </lineage>
</organism>
<evidence type="ECO:0000256" key="5">
    <source>
        <dbReference type="ARBA" id="ARBA00023242"/>
    </source>
</evidence>
<evidence type="ECO:0000259" key="6">
    <source>
        <dbReference type="PROSITE" id="PS50066"/>
    </source>
</evidence>
<proteinExistence type="predicted"/>
<reference evidence="8" key="1">
    <citation type="journal article" date="2020" name="Plant Biotechnol. J.">
        <title>The pomegranate (Punica granatum L.) draft genome dissects genetic divergence between soft- and hard-seeded cultivars.</title>
        <authorList>
            <person name="Luo X."/>
            <person name="Li H."/>
            <person name="Wu Z."/>
            <person name="Yao W."/>
            <person name="Zhao P."/>
            <person name="Cao D."/>
            <person name="Yu H."/>
            <person name="Li K."/>
            <person name="Poudel K."/>
            <person name="Zhao D."/>
            <person name="Zhang F."/>
            <person name="Xia X."/>
            <person name="Chen L."/>
            <person name="Wang Q."/>
            <person name="Jing D."/>
            <person name="Cao S."/>
        </authorList>
    </citation>
    <scope>NUCLEOTIDE SEQUENCE [LARGE SCALE GENOMIC DNA]</scope>
</reference>
<keyword evidence="5" id="KW-0539">Nucleus</keyword>
<evidence type="ECO:0000313" key="11">
    <source>
        <dbReference type="RefSeq" id="XP_031379224.1"/>
    </source>
</evidence>
<dbReference type="PROSITE" id="PS51297">
    <property type="entry name" value="K_BOX"/>
    <property type="match status" value="1"/>
</dbReference>
<protein>
    <submittedName>
        <fullName evidence="9 10">MADS-box protein SVP-like isoform X1</fullName>
    </submittedName>
</protein>
<dbReference type="GO" id="GO:0003700">
    <property type="term" value="F:DNA-binding transcription factor activity"/>
    <property type="evidence" value="ECO:0007669"/>
    <property type="project" value="InterPro"/>
</dbReference>
<dbReference type="CDD" id="cd00265">
    <property type="entry name" value="MADS_MEF2_like"/>
    <property type="match status" value="1"/>
</dbReference>
<gene>
    <name evidence="9 10 11" type="primary">LOC116194538</name>
</gene>
<dbReference type="SMART" id="SM00432">
    <property type="entry name" value="MADS"/>
    <property type="match status" value="1"/>
</dbReference>
<dbReference type="Gene3D" id="3.40.1810.10">
    <property type="entry name" value="Transcription factor, MADS-box"/>
    <property type="match status" value="1"/>
</dbReference>
<dbReference type="Proteomes" id="UP000515151">
    <property type="component" value="Chromosome 2"/>
</dbReference>
<dbReference type="GO" id="GO:0045944">
    <property type="term" value="P:positive regulation of transcription by RNA polymerase II"/>
    <property type="evidence" value="ECO:0007669"/>
    <property type="project" value="InterPro"/>
</dbReference>
<dbReference type="Pfam" id="PF00319">
    <property type="entry name" value="SRF-TF"/>
    <property type="match status" value="1"/>
</dbReference>
<accession>A0A6P8C6Q7</accession>
<dbReference type="PROSITE" id="PS00350">
    <property type="entry name" value="MADS_BOX_1"/>
    <property type="match status" value="1"/>
</dbReference>
<dbReference type="RefSeq" id="XP_031379224.1">
    <property type="nucleotide sequence ID" value="XM_031523364.1"/>
</dbReference>
<dbReference type="InterPro" id="IPR002487">
    <property type="entry name" value="TF_Kbox"/>
</dbReference>
<dbReference type="SUPFAM" id="SSF55455">
    <property type="entry name" value="SRF-like"/>
    <property type="match status" value="1"/>
</dbReference>
<evidence type="ECO:0000259" key="7">
    <source>
        <dbReference type="PROSITE" id="PS51297"/>
    </source>
</evidence>
<dbReference type="InterPro" id="IPR050142">
    <property type="entry name" value="MADS-box/MEF2_TF"/>
</dbReference>
<evidence type="ECO:0000256" key="1">
    <source>
        <dbReference type="ARBA" id="ARBA00004123"/>
    </source>
</evidence>
<keyword evidence="4" id="KW-0804">Transcription</keyword>
<dbReference type="RefSeq" id="XP_031379222.1">
    <property type="nucleotide sequence ID" value="XM_031523362.1"/>
</dbReference>
<evidence type="ECO:0000313" key="10">
    <source>
        <dbReference type="RefSeq" id="XP_031379223.1"/>
    </source>
</evidence>
<dbReference type="GO" id="GO:0000977">
    <property type="term" value="F:RNA polymerase II transcription regulatory region sequence-specific DNA binding"/>
    <property type="evidence" value="ECO:0007669"/>
    <property type="project" value="InterPro"/>
</dbReference>
<dbReference type="OrthoDB" id="1898716at2759"/>
<feature type="domain" description="MADS-box" evidence="6">
    <location>
        <begin position="1"/>
        <end position="61"/>
    </location>
</feature>
<evidence type="ECO:0000313" key="8">
    <source>
        <dbReference type="Proteomes" id="UP000515151"/>
    </source>
</evidence>
<dbReference type="InterPro" id="IPR033896">
    <property type="entry name" value="MEF2-like_N"/>
</dbReference>
<keyword evidence="8" id="KW-1185">Reference proteome</keyword>
<evidence type="ECO:0000256" key="4">
    <source>
        <dbReference type="ARBA" id="ARBA00023163"/>
    </source>
</evidence>
<dbReference type="InterPro" id="IPR002100">
    <property type="entry name" value="TF_MADSbox"/>
</dbReference>
<comment type="subcellular location">
    <subcellularLocation>
        <location evidence="1">Nucleus</location>
    </subcellularLocation>
</comment>
<keyword evidence="2" id="KW-0805">Transcription regulation</keyword>
<dbReference type="PANTHER" id="PTHR48019">
    <property type="entry name" value="SERUM RESPONSE FACTOR HOMOLOG"/>
    <property type="match status" value="1"/>
</dbReference>
<keyword evidence="3" id="KW-0238">DNA-binding</keyword>
<dbReference type="GeneID" id="116194538"/>
<dbReference type="InterPro" id="IPR036879">
    <property type="entry name" value="TF_MADSbox_sf"/>
</dbReference>
<dbReference type="GO" id="GO:0046983">
    <property type="term" value="F:protein dimerization activity"/>
    <property type="evidence" value="ECO:0007669"/>
    <property type="project" value="InterPro"/>
</dbReference>
<evidence type="ECO:0000313" key="9">
    <source>
        <dbReference type="RefSeq" id="XP_031379222.1"/>
    </source>
</evidence>
<dbReference type="PROSITE" id="PS50066">
    <property type="entry name" value="MADS_BOX_2"/>
    <property type="match status" value="1"/>
</dbReference>
<dbReference type="PRINTS" id="PR00404">
    <property type="entry name" value="MADSDOMAIN"/>
</dbReference>
<reference evidence="9 10" key="2">
    <citation type="submission" date="2025-04" db="UniProtKB">
        <authorList>
            <consortium name="RefSeq"/>
        </authorList>
    </citation>
    <scope>IDENTIFICATION</scope>
    <source>
        <tissue evidence="9 10">Leaf</tissue>
    </source>
</reference>
<feature type="domain" description="K-box" evidence="7">
    <location>
        <begin position="83"/>
        <end position="173"/>
    </location>
</feature>